<dbReference type="Pfam" id="PF00176">
    <property type="entry name" value="SNF2-rel_dom"/>
    <property type="match status" value="1"/>
</dbReference>
<dbReference type="OrthoDB" id="9760715at2"/>
<evidence type="ECO:0000313" key="3">
    <source>
        <dbReference type="EMBL" id="MUG33619.1"/>
    </source>
</evidence>
<dbReference type="InterPro" id="IPR000330">
    <property type="entry name" value="SNF2_N"/>
</dbReference>
<dbReference type="AlphaFoldDB" id="A0A844M3U2"/>
<dbReference type="SUPFAM" id="SSF52540">
    <property type="entry name" value="P-loop containing nucleoside triphosphate hydrolases"/>
    <property type="match status" value="1"/>
</dbReference>
<dbReference type="InterPro" id="IPR050496">
    <property type="entry name" value="SNF2_RAD54_helicase_repair"/>
</dbReference>
<gene>
    <name evidence="3" type="ORF">GB996_12645</name>
</gene>
<evidence type="ECO:0000259" key="2">
    <source>
        <dbReference type="Pfam" id="PF00176"/>
    </source>
</evidence>
<feature type="domain" description="SNF2 N-terminal" evidence="2">
    <location>
        <begin position="1"/>
        <end position="77"/>
    </location>
</feature>
<sequence length="79" mass="9105">IKNSQTKIAQSLRAFDAKNCFALSGTPIENKLLEIWSIFQIVLPGLLPAKKEFLKMDAKQVSRYIKPFIMRRKKEDVLP</sequence>
<dbReference type="PANTHER" id="PTHR45629:SF7">
    <property type="entry name" value="DNA EXCISION REPAIR PROTEIN ERCC-6-RELATED"/>
    <property type="match status" value="1"/>
</dbReference>
<comment type="caution">
    <text evidence="3">The sequence shown here is derived from an EMBL/GenBank/DDBJ whole genome shotgun (WGS) entry which is preliminary data.</text>
</comment>
<dbReference type="EMBL" id="WFKQ01000232">
    <property type="protein sequence ID" value="MUG33619.1"/>
    <property type="molecule type" value="Genomic_DNA"/>
</dbReference>
<dbReference type="InterPro" id="IPR027417">
    <property type="entry name" value="P-loop_NTPase"/>
</dbReference>
<dbReference type="GO" id="GO:0015616">
    <property type="term" value="F:DNA translocase activity"/>
    <property type="evidence" value="ECO:0007669"/>
    <property type="project" value="TreeGrafter"/>
</dbReference>
<dbReference type="GO" id="GO:0005524">
    <property type="term" value="F:ATP binding"/>
    <property type="evidence" value="ECO:0007669"/>
    <property type="project" value="InterPro"/>
</dbReference>
<organism evidence="3 4">
    <name type="scientific">Psychrobacter sanguinis</name>
    <dbReference type="NCBI Taxonomy" id="861445"/>
    <lineage>
        <taxon>Bacteria</taxon>
        <taxon>Pseudomonadati</taxon>
        <taxon>Pseudomonadota</taxon>
        <taxon>Gammaproteobacteria</taxon>
        <taxon>Moraxellales</taxon>
        <taxon>Moraxellaceae</taxon>
        <taxon>Psychrobacter</taxon>
    </lineage>
</organism>
<evidence type="ECO:0000313" key="4">
    <source>
        <dbReference type="Proteomes" id="UP000442109"/>
    </source>
</evidence>
<keyword evidence="4" id="KW-1185">Reference proteome</keyword>
<keyword evidence="1" id="KW-0378">Hydrolase</keyword>
<evidence type="ECO:0000256" key="1">
    <source>
        <dbReference type="ARBA" id="ARBA00022806"/>
    </source>
</evidence>
<dbReference type="Gene3D" id="3.40.50.10810">
    <property type="entry name" value="Tandem AAA-ATPase domain"/>
    <property type="match status" value="1"/>
</dbReference>
<proteinExistence type="predicted"/>
<dbReference type="InterPro" id="IPR038718">
    <property type="entry name" value="SNF2-like_sf"/>
</dbReference>
<reference evidence="3 4" key="1">
    <citation type="journal article" date="2019" name="PLoS ONE">
        <title>Pup mortality in New Zealand sea lions (Phocarctos hookeri) at Enderby Island, Auckland Islands, 2013-18.</title>
        <authorList>
            <person name="Michael S.A."/>
            <person name="Hayman D.T.S."/>
            <person name="Gray R."/>
            <person name="Zhang J."/>
            <person name="Rogers L."/>
            <person name="Roe W.D."/>
        </authorList>
    </citation>
    <scope>NUCLEOTIDE SEQUENCE [LARGE SCALE GENOMIC DNA]</scope>
    <source>
        <strain evidence="3 4">SM868</strain>
    </source>
</reference>
<keyword evidence="1" id="KW-0347">Helicase</keyword>
<keyword evidence="1" id="KW-0547">Nucleotide-binding</keyword>
<dbReference type="Proteomes" id="UP000442109">
    <property type="component" value="Unassembled WGS sequence"/>
</dbReference>
<feature type="non-terminal residue" evidence="3">
    <location>
        <position position="79"/>
    </location>
</feature>
<feature type="non-terminal residue" evidence="3">
    <location>
        <position position="1"/>
    </location>
</feature>
<protein>
    <recommendedName>
        <fullName evidence="2">SNF2 N-terminal domain-containing protein</fullName>
    </recommendedName>
</protein>
<dbReference type="PANTHER" id="PTHR45629">
    <property type="entry name" value="SNF2/RAD54 FAMILY MEMBER"/>
    <property type="match status" value="1"/>
</dbReference>
<name>A0A844M3U2_9GAMM</name>
<keyword evidence="1" id="KW-0067">ATP-binding</keyword>
<accession>A0A844M3U2</accession>